<feature type="transmembrane region" description="Helical" evidence="9">
    <location>
        <begin position="334"/>
        <end position="354"/>
    </location>
</feature>
<evidence type="ECO:0000256" key="9">
    <source>
        <dbReference type="SAM" id="Phobius"/>
    </source>
</evidence>
<feature type="transmembrane region" description="Helical" evidence="9">
    <location>
        <begin position="206"/>
        <end position="226"/>
    </location>
</feature>
<evidence type="ECO:0000259" key="11">
    <source>
        <dbReference type="Pfam" id="PF19040"/>
    </source>
</evidence>
<gene>
    <name evidence="12" type="ORF">SSP24_43170</name>
</gene>
<keyword evidence="5 9" id="KW-1133">Transmembrane helix</keyword>
<dbReference type="Pfam" id="PF19040">
    <property type="entry name" value="SGNH"/>
    <property type="match status" value="1"/>
</dbReference>
<evidence type="ECO:0000313" key="12">
    <source>
        <dbReference type="EMBL" id="GEC06662.1"/>
    </source>
</evidence>
<proteinExistence type="predicted"/>
<keyword evidence="3 12" id="KW-0808">Transferase</keyword>
<evidence type="ECO:0000256" key="6">
    <source>
        <dbReference type="ARBA" id="ARBA00023136"/>
    </source>
</evidence>
<reference evidence="12 13" key="1">
    <citation type="submission" date="2019-06" db="EMBL/GenBank/DDBJ databases">
        <title>Whole genome shotgun sequence of Streptomyces spinoverrucosus NBRC 14228.</title>
        <authorList>
            <person name="Hosoyama A."/>
            <person name="Uohara A."/>
            <person name="Ohji S."/>
            <person name="Ichikawa N."/>
        </authorList>
    </citation>
    <scope>NUCLEOTIDE SEQUENCE [LARGE SCALE GENOMIC DNA]</scope>
    <source>
        <strain evidence="12 13">NBRC 14228</strain>
    </source>
</reference>
<dbReference type="InterPro" id="IPR050879">
    <property type="entry name" value="Acyltransferase_3"/>
</dbReference>
<evidence type="ECO:0000256" key="7">
    <source>
        <dbReference type="ARBA" id="ARBA00023315"/>
    </source>
</evidence>
<dbReference type="AlphaFoldDB" id="A0A4Y3VHY7"/>
<comment type="subcellular location">
    <subcellularLocation>
        <location evidence="1">Cell membrane</location>
        <topology evidence="1">Multi-pass membrane protein</topology>
    </subcellularLocation>
</comment>
<feature type="domain" description="SGNH" evidence="11">
    <location>
        <begin position="487"/>
        <end position="707"/>
    </location>
</feature>
<dbReference type="GO" id="GO:0009103">
    <property type="term" value="P:lipopolysaccharide biosynthetic process"/>
    <property type="evidence" value="ECO:0007669"/>
    <property type="project" value="TreeGrafter"/>
</dbReference>
<feature type="compositionally biased region" description="Basic and acidic residues" evidence="8">
    <location>
        <begin position="22"/>
        <end position="33"/>
    </location>
</feature>
<evidence type="ECO:0000256" key="4">
    <source>
        <dbReference type="ARBA" id="ARBA00022692"/>
    </source>
</evidence>
<dbReference type="GO" id="GO:0005886">
    <property type="term" value="C:plasma membrane"/>
    <property type="evidence" value="ECO:0007669"/>
    <property type="project" value="UniProtKB-SubCell"/>
</dbReference>
<name>A0A4Y3VHY7_9ACTN</name>
<evidence type="ECO:0000313" key="13">
    <source>
        <dbReference type="Proteomes" id="UP000317881"/>
    </source>
</evidence>
<dbReference type="PANTHER" id="PTHR23028">
    <property type="entry name" value="ACETYLTRANSFERASE"/>
    <property type="match status" value="1"/>
</dbReference>
<dbReference type="InterPro" id="IPR036514">
    <property type="entry name" value="SGNH_hydro_sf"/>
</dbReference>
<feature type="transmembrane region" description="Helical" evidence="9">
    <location>
        <begin position="360"/>
        <end position="379"/>
    </location>
</feature>
<feature type="transmembrane region" description="Helical" evidence="9">
    <location>
        <begin position="264"/>
        <end position="283"/>
    </location>
</feature>
<comment type="caution">
    <text evidence="12">The sequence shown here is derived from an EMBL/GenBank/DDBJ whole genome shotgun (WGS) entry which is preliminary data.</text>
</comment>
<keyword evidence="4 9" id="KW-0812">Transmembrane</keyword>
<feature type="domain" description="Acyltransferase 3" evidence="10">
    <location>
        <begin position="48"/>
        <end position="374"/>
    </location>
</feature>
<dbReference type="InterPro" id="IPR043968">
    <property type="entry name" value="SGNH"/>
</dbReference>
<feature type="transmembrane region" description="Helical" evidence="9">
    <location>
        <begin position="69"/>
        <end position="93"/>
    </location>
</feature>
<protein>
    <submittedName>
        <fullName evidence="12">Acyltransferase</fullName>
    </submittedName>
</protein>
<dbReference type="Proteomes" id="UP000317881">
    <property type="component" value="Unassembled WGS sequence"/>
</dbReference>
<feature type="transmembrane region" description="Helical" evidence="9">
    <location>
        <begin position="178"/>
        <end position="199"/>
    </location>
</feature>
<keyword evidence="13" id="KW-1185">Reference proteome</keyword>
<feature type="transmembrane region" description="Helical" evidence="9">
    <location>
        <begin position="400"/>
        <end position="421"/>
    </location>
</feature>
<keyword evidence="6 9" id="KW-0472">Membrane</keyword>
<dbReference type="GO" id="GO:0016747">
    <property type="term" value="F:acyltransferase activity, transferring groups other than amino-acyl groups"/>
    <property type="evidence" value="ECO:0007669"/>
    <property type="project" value="InterPro"/>
</dbReference>
<dbReference type="Pfam" id="PF01757">
    <property type="entry name" value="Acyl_transf_3"/>
    <property type="match status" value="1"/>
</dbReference>
<evidence type="ECO:0000256" key="1">
    <source>
        <dbReference type="ARBA" id="ARBA00004651"/>
    </source>
</evidence>
<evidence type="ECO:0000256" key="2">
    <source>
        <dbReference type="ARBA" id="ARBA00022475"/>
    </source>
</evidence>
<organism evidence="12 13">
    <name type="scientific">Streptomyces spinoverrucosus</name>
    <dbReference type="NCBI Taxonomy" id="284043"/>
    <lineage>
        <taxon>Bacteria</taxon>
        <taxon>Bacillati</taxon>
        <taxon>Actinomycetota</taxon>
        <taxon>Actinomycetes</taxon>
        <taxon>Kitasatosporales</taxon>
        <taxon>Streptomycetaceae</taxon>
        <taxon>Streptomyces</taxon>
    </lineage>
</organism>
<dbReference type="EMBL" id="BJND01000030">
    <property type="protein sequence ID" value="GEC06662.1"/>
    <property type="molecule type" value="Genomic_DNA"/>
</dbReference>
<dbReference type="Gene3D" id="3.40.50.1110">
    <property type="entry name" value="SGNH hydrolase"/>
    <property type="match status" value="1"/>
</dbReference>
<evidence type="ECO:0000256" key="3">
    <source>
        <dbReference type="ARBA" id="ARBA00022679"/>
    </source>
</evidence>
<feature type="transmembrane region" description="Helical" evidence="9">
    <location>
        <begin position="113"/>
        <end position="134"/>
    </location>
</feature>
<evidence type="ECO:0000256" key="8">
    <source>
        <dbReference type="SAM" id="MobiDB-lite"/>
    </source>
</evidence>
<dbReference type="InterPro" id="IPR002656">
    <property type="entry name" value="Acyl_transf_3_dom"/>
</dbReference>
<feature type="transmembrane region" description="Helical" evidence="9">
    <location>
        <begin position="295"/>
        <end position="313"/>
    </location>
</feature>
<evidence type="ECO:0000256" key="5">
    <source>
        <dbReference type="ARBA" id="ARBA00022989"/>
    </source>
</evidence>
<feature type="region of interest" description="Disordered" evidence="8">
    <location>
        <begin position="1"/>
        <end position="41"/>
    </location>
</feature>
<dbReference type="PANTHER" id="PTHR23028:SF53">
    <property type="entry name" value="ACYL_TRANSF_3 DOMAIN-CONTAINING PROTEIN"/>
    <property type="match status" value="1"/>
</dbReference>
<evidence type="ECO:0000259" key="10">
    <source>
        <dbReference type="Pfam" id="PF01757"/>
    </source>
</evidence>
<keyword evidence="7 12" id="KW-0012">Acyltransferase</keyword>
<keyword evidence="2" id="KW-1003">Cell membrane</keyword>
<sequence length="725" mass="78282">MPVRRLAYPPRPTSDDMPSVPKPRDGAPGERSGKRSAAAAGGGGLRLDIQGLRAVAVSLVVLSHSGVPYVAGGYVGVDVFFVISGFLITSLMLREWSREGRISLGRFYARRALRLLPASTLVVLATLAGSWLFLGPLRFADYAKDAIASAWYVVNFRLAEAGTDYFNTDVPPSPFQHFWSLAVEEQFYLIWPIVLIVGLKLFRRRVLLALPLLALAAASFALNLHLTESSPSWAYFGSQGRIWELAVGALLALAAHRLHTIPRLAAAVLSWAGLAAIGYAAVAFDESTRFPGHNALVPVLGAAAVLAGGAAAGRYGAGAVLSLRPAVWIGGISYAWYLWHWPLILIVPAAAGFGEHDGPLRLIAALGGIGLAWLTLHLVENPMRFHRAFKAHARRGLSMGLGLSAVAAAAAVFAAQFPPVLDSGVARQNTKETIAAASDPRAALTALLQQRVEKLPSNLEPSMRDTAYKRSAVYTDDCALTMTDEVQTQPCLYGDTTADRAVVLFGDSHVAQWFPALDSIARKHHWRLYSFTKNACKVSQITIEYNGGPYSTCDDWRAVTLDKIRKLEPELVITSSSNSAKLYGDGDMGEAWEKGQAETYRMLQQGRTQVLTLLDTPWPKNNAVDCAVAHPDSLSSCARHRSDADPKPEVTEAIRAAAAAEDVAVINPYDWVCAPSGTCPVVVGNTMVYRDYGHLADGFVEALTPVVEHELLRRFGADLSRRPGA</sequence>
<accession>A0A4Y3VHY7</accession>